<dbReference type="AlphaFoldDB" id="R7YF05"/>
<feature type="transmembrane region" description="Helical" evidence="2">
    <location>
        <begin position="75"/>
        <end position="94"/>
    </location>
</feature>
<protein>
    <recommendedName>
        <fullName evidence="5">Integral membrane protein</fullName>
    </recommendedName>
</protein>
<dbReference type="InterPro" id="IPR049713">
    <property type="entry name" value="Pr6Pr-like"/>
</dbReference>
<feature type="compositionally biased region" description="Basic and acidic residues" evidence="1">
    <location>
        <begin position="203"/>
        <end position="217"/>
    </location>
</feature>
<dbReference type="EMBL" id="AQPW01000001">
    <property type="protein sequence ID" value="EON34615.1"/>
    <property type="molecule type" value="Genomic_DNA"/>
</dbReference>
<reference evidence="3 4" key="1">
    <citation type="journal article" date="2013" name="Genome Announc.">
        <title>Draft Genome Sequence of a Benzothiophene-Desulfurizing Bacterium, Gordona terrae Strain C-6.</title>
        <authorList>
            <person name="Wang W."/>
            <person name="Ma T."/>
            <person name="Ren Y."/>
            <person name="Li G."/>
        </authorList>
    </citation>
    <scope>NUCLEOTIDE SEQUENCE [LARGE SCALE GENOMIC DNA]</scope>
    <source>
        <strain evidence="3 4">C-6</strain>
    </source>
</reference>
<feature type="transmembrane region" description="Helical" evidence="2">
    <location>
        <begin position="168"/>
        <end position="192"/>
    </location>
</feature>
<feature type="region of interest" description="Disordered" evidence="1">
    <location>
        <begin position="198"/>
        <end position="217"/>
    </location>
</feature>
<evidence type="ECO:0000313" key="4">
    <source>
        <dbReference type="Proteomes" id="UP000013569"/>
    </source>
</evidence>
<keyword evidence="2" id="KW-0812">Transmembrane</keyword>
<feature type="transmembrane region" description="Helical" evidence="2">
    <location>
        <begin position="40"/>
        <end position="63"/>
    </location>
</feature>
<evidence type="ECO:0000256" key="2">
    <source>
        <dbReference type="SAM" id="Phobius"/>
    </source>
</evidence>
<feature type="transmembrane region" description="Helical" evidence="2">
    <location>
        <begin position="106"/>
        <end position="124"/>
    </location>
</feature>
<name>R7YF05_9ACTN</name>
<accession>R7YF05</accession>
<comment type="caution">
    <text evidence="3">The sequence shown here is derived from an EMBL/GenBank/DDBJ whole genome shotgun (WGS) entry which is preliminary data.</text>
</comment>
<proteinExistence type="predicted"/>
<dbReference type="OrthoDB" id="9809977at2"/>
<organism evidence="3 4">
    <name type="scientific">Gordonia terrae C-6</name>
    <dbReference type="NCBI Taxonomy" id="1316928"/>
    <lineage>
        <taxon>Bacteria</taxon>
        <taxon>Bacillati</taxon>
        <taxon>Actinomycetota</taxon>
        <taxon>Actinomycetes</taxon>
        <taxon>Mycobacteriales</taxon>
        <taxon>Gordoniaceae</taxon>
        <taxon>Gordonia</taxon>
    </lineage>
</organism>
<feature type="transmembrane region" description="Helical" evidence="2">
    <location>
        <begin position="131"/>
        <end position="148"/>
    </location>
</feature>
<dbReference type="Proteomes" id="UP000013569">
    <property type="component" value="Unassembled WGS sequence"/>
</dbReference>
<keyword evidence="2" id="KW-1133">Transmembrane helix</keyword>
<keyword evidence="2" id="KW-0472">Membrane</keyword>
<dbReference type="NCBIfam" id="NF038065">
    <property type="entry name" value="Pr6Pr"/>
    <property type="match status" value="1"/>
</dbReference>
<dbReference type="PATRIC" id="fig|1316928.3.peg.26"/>
<evidence type="ECO:0000256" key="1">
    <source>
        <dbReference type="SAM" id="MobiDB-lite"/>
    </source>
</evidence>
<feature type="transmembrane region" description="Helical" evidence="2">
    <location>
        <begin position="9"/>
        <end position="28"/>
    </location>
</feature>
<sequence>MTATWWIRLLRIAFAALGISALVYQAALRYGDAGFTLANFFSYFTVLSNIFAAIVLLAGGLLAPGTPVWEWLRGAATTCMVITGIVYALLLQGIDVDVTYAWVNDVLHRVIPLVMLLDWIVVRARRLPERSWLTWLAIPFVYGVYTLIRGPIVNWYPYPFIDPREQGYLSMTISLVVVFVGMAFMSFGVYWAGTRGRRPGPPEPEHPDPEHPASERV</sequence>
<evidence type="ECO:0008006" key="5">
    <source>
        <dbReference type="Google" id="ProtNLM"/>
    </source>
</evidence>
<gene>
    <name evidence="3" type="ORF">GTC6_00130</name>
</gene>
<evidence type="ECO:0000313" key="3">
    <source>
        <dbReference type="EMBL" id="EON34615.1"/>
    </source>
</evidence>
<dbReference type="RefSeq" id="WP_010840514.1">
    <property type="nucleotide sequence ID" value="NZ_AQPW01000001.1"/>
</dbReference>